<feature type="domain" description="Methyltransferase" evidence="4">
    <location>
        <begin position="40"/>
        <end position="136"/>
    </location>
</feature>
<dbReference type="PANTHER" id="PTHR43464">
    <property type="entry name" value="METHYLTRANSFERASE"/>
    <property type="match status" value="1"/>
</dbReference>
<keyword evidence="1 5" id="KW-0489">Methyltransferase</keyword>
<accession>A0A136KG01</accession>
<dbReference type="PANTHER" id="PTHR43464:SF19">
    <property type="entry name" value="UBIQUINONE BIOSYNTHESIS O-METHYLTRANSFERASE, MITOCHONDRIAL"/>
    <property type="match status" value="1"/>
</dbReference>
<keyword evidence="3" id="KW-0949">S-adenosyl-L-methionine</keyword>
<evidence type="ECO:0000259" key="4">
    <source>
        <dbReference type="Pfam" id="PF13649"/>
    </source>
</evidence>
<evidence type="ECO:0000313" key="5">
    <source>
        <dbReference type="EMBL" id="KXK08347.1"/>
    </source>
</evidence>
<sequence length="193" mass="21757">MNGQKNWEDFYTKNNRFHLEPHPFFPSVVNVFKAHGVVSVLDLGCGSGRHLIPLAENGFDVQGLDFSPAAVDTAQKWLQEKNLPGRASIADIHQEIKAFSDASFDGVFAVDSLSYQSTTEFIETLSQINRLLRTGGLLFLVVPSKLAPKQEYFKQFHFNEEALKLALQDTFKILEMRLDQDNHFSVIGQEIPS</sequence>
<dbReference type="EMBL" id="JYPD01000025">
    <property type="protein sequence ID" value="KXK08347.1"/>
    <property type="molecule type" value="Genomic_DNA"/>
</dbReference>
<evidence type="ECO:0000313" key="6">
    <source>
        <dbReference type="Proteomes" id="UP000070449"/>
    </source>
</evidence>
<gene>
    <name evidence="5" type="primary">bchM</name>
    <name evidence="5" type="ORF">UZ20_WS6002000876</name>
</gene>
<dbReference type="STRING" id="1617427.UZ20_WS6002000876"/>
<dbReference type="AlphaFoldDB" id="A0A136KG01"/>
<dbReference type="InterPro" id="IPR029063">
    <property type="entry name" value="SAM-dependent_MTases_sf"/>
</dbReference>
<name>A0A136KG01_9BACT</name>
<evidence type="ECO:0000256" key="3">
    <source>
        <dbReference type="ARBA" id="ARBA00022691"/>
    </source>
</evidence>
<dbReference type="GO" id="GO:0032259">
    <property type="term" value="P:methylation"/>
    <property type="evidence" value="ECO:0007669"/>
    <property type="project" value="UniProtKB-KW"/>
</dbReference>
<protein>
    <submittedName>
        <fullName evidence="5">Magnesium-protoporphyrin O-methyltransferase</fullName>
        <ecNumber evidence="5">2.1.1.11</ecNumber>
    </submittedName>
</protein>
<dbReference type="SUPFAM" id="SSF53335">
    <property type="entry name" value="S-adenosyl-L-methionine-dependent methyltransferases"/>
    <property type="match status" value="1"/>
</dbReference>
<dbReference type="GO" id="GO:0046406">
    <property type="term" value="F:magnesium protoporphyrin IX methyltransferase activity"/>
    <property type="evidence" value="ECO:0007669"/>
    <property type="project" value="UniProtKB-EC"/>
</dbReference>
<dbReference type="CDD" id="cd02440">
    <property type="entry name" value="AdoMet_MTases"/>
    <property type="match status" value="1"/>
</dbReference>
<reference evidence="5 6" key="1">
    <citation type="submission" date="2015-02" db="EMBL/GenBank/DDBJ databases">
        <title>Improved understanding of the partial-nitritation anammox process through 23 genomes representing the majority of the microbial community.</title>
        <authorList>
            <person name="Speth D.R."/>
            <person name="In T Zandt M."/>
            <person name="Guerrero Cruz S."/>
            <person name="Jetten M.S."/>
            <person name="Dutilh B.E."/>
        </authorList>
    </citation>
    <scope>NUCLEOTIDE SEQUENCE [LARGE SCALE GENOMIC DNA]</scope>
    <source>
        <strain evidence="5">OLB21</strain>
    </source>
</reference>
<organism evidence="5 6">
    <name type="scientific">candidate division WS6 bacterium OLB21</name>
    <dbReference type="NCBI Taxonomy" id="1617427"/>
    <lineage>
        <taxon>Bacteria</taxon>
        <taxon>Candidatus Dojkabacteria</taxon>
    </lineage>
</organism>
<dbReference type="Pfam" id="PF13649">
    <property type="entry name" value="Methyltransf_25"/>
    <property type="match status" value="1"/>
</dbReference>
<comment type="caution">
    <text evidence="5">The sequence shown here is derived from an EMBL/GenBank/DDBJ whole genome shotgun (WGS) entry which is preliminary data.</text>
</comment>
<dbReference type="Proteomes" id="UP000070449">
    <property type="component" value="Unassembled WGS sequence"/>
</dbReference>
<evidence type="ECO:0000256" key="1">
    <source>
        <dbReference type="ARBA" id="ARBA00022603"/>
    </source>
</evidence>
<proteinExistence type="predicted"/>
<keyword evidence="2 5" id="KW-0808">Transferase</keyword>
<dbReference type="InterPro" id="IPR041698">
    <property type="entry name" value="Methyltransf_25"/>
</dbReference>
<dbReference type="Gene3D" id="3.40.50.150">
    <property type="entry name" value="Vaccinia Virus protein VP39"/>
    <property type="match status" value="1"/>
</dbReference>
<dbReference type="EC" id="2.1.1.11" evidence="5"/>
<evidence type="ECO:0000256" key="2">
    <source>
        <dbReference type="ARBA" id="ARBA00022679"/>
    </source>
</evidence>